<keyword evidence="3" id="KW-1185">Reference proteome</keyword>
<proteinExistence type="predicted"/>
<dbReference type="Proteomes" id="UP001596550">
    <property type="component" value="Unassembled WGS sequence"/>
</dbReference>
<feature type="region of interest" description="Disordered" evidence="1">
    <location>
        <begin position="1"/>
        <end position="25"/>
    </location>
</feature>
<feature type="compositionally biased region" description="Polar residues" evidence="1">
    <location>
        <begin position="16"/>
        <end position="25"/>
    </location>
</feature>
<name>A0ABW2M6H4_9FLAO</name>
<evidence type="ECO:0000313" key="2">
    <source>
        <dbReference type="EMBL" id="MFC7349005.1"/>
    </source>
</evidence>
<dbReference type="RefSeq" id="WP_378183809.1">
    <property type="nucleotide sequence ID" value="NZ_JBHTCR010000024.1"/>
</dbReference>
<dbReference type="EMBL" id="JBHTCR010000024">
    <property type="protein sequence ID" value="MFC7349005.1"/>
    <property type="molecule type" value="Genomic_DNA"/>
</dbReference>
<comment type="caution">
    <text evidence="2">The sequence shown here is derived from an EMBL/GenBank/DDBJ whole genome shotgun (WGS) entry which is preliminary data.</text>
</comment>
<accession>A0ABW2M6H4</accession>
<evidence type="ECO:0000256" key="1">
    <source>
        <dbReference type="SAM" id="MobiDB-lite"/>
    </source>
</evidence>
<gene>
    <name evidence="2" type="ORF">ACFQO9_20010</name>
</gene>
<evidence type="ECO:0008006" key="4">
    <source>
        <dbReference type="Google" id="ProtNLM"/>
    </source>
</evidence>
<evidence type="ECO:0000313" key="3">
    <source>
        <dbReference type="Proteomes" id="UP001596550"/>
    </source>
</evidence>
<organism evidence="2 3">
    <name type="scientific">Chryseobacterium zhengzhouense</name>
    <dbReference type="NCBI Taxonomy" id="1636086"/>
    <lineage>
        <taxon>Bacteria</taxon>
        <taxon>Pseudomonadati</taxon>
        <taxon>Bacteroidota</taxon>
        <taxon>Flavobacteriia</taxon>
        <taxon>Flavobacteriales</taxon>
        <taxon>Weeksellaceae</taxon>
        <taxon>Chryseobacterium group</taxon>
        <taxon>Chryseobacterium</taxon>
    </lineage>
</organism>
<protein>
    <recommendedName>
        <fullName evidence="4">DUF4329 domain-containing protein</fullName>
    </recommendedName>
</protein>
<sequence length="287" mass="31966">TDPNNEPCTGNGVLTEPQQPGITDPNGCNTGIPSIPTSPTRITPCERIITENQKAKEYYNKPKFQNRLTEIKGSLPTDTQEKGFSFGVKDGEEAVTNVIIGASDSISLEVKSSALTIYGAGHTHNKGNPDDLSISSFMDVYFFLQAHNGIPEINYNGNPDFKYYYTFTHDGNEYVFTITNPTDFKNFLGLYPPNEYANPKTRMWNEFTEMGKDAELVKRFFIIAKGKSANESAENALAFILTKYNSGIGFSKKDSNGDFKPIFVKELPDPTNPQSKIYEKTNDCNLK</sequence>
<feature type="non-terminal residue" evidence="2">
    <location>
        <position position="1"/>
    </location>
</feature>
<reference evidence="3" key="1">
    <citation type="journal article" date="2019" name="Int. J. Syst. Evol. Microbiol.">
        <title>The Global Catalogue of Microorganisms (GCM) 10K type strain sequencing project: providing services to taxonomists for standard genome sequencing and annotation.</title>
        <authorList>
            <consortium name="The Broad Institute Genomics Platform"/>
            <consortium name="The Broad Institute Genome Sequencing Center for Infectious Disease"/>
            <person name="Wu L."/>
            <person name="Ma J."/>
        </authorList>
    </citation>
    <scope>NUCLEOTIDE SEQUENCE [LARGE SCALE GENOMIC DNA]</scope>
    <source>
        <strain evidence="3">CCUG 54781</strain>
    </source>
</reference>